<dbReference type="InterPro" id="IPR014722">
    <property type="entry name" value="Rib_uL2_dom2"/>
</dbReference>
<evidence type="ECO:0000256" key="7">
    <source>
        <dbReference type="SAM" id="MobiDB-lite"/>
    </source>
</evidence>
<feature type="domain" description="Large ribosomal subunit protein uL2 RNA-binding" evidence="9">
    <location>
        <begin position="43"/>
        <end position="119"/>
    </location>
</feature>
<proteinExistence type="inferred from homology"/>
<feature type="region of interest" description="Disordered" evidence="7">
    <location>
        <begin position="224"/>
        <end position="278"/>
    </location>
</feature>
<dbReference type="InterPro" id="IPR022666">
    <property type="entry name" value="Ribosomal_uL2_RNA-bd_dom"/>
</dbReference>
<dbReference type="SMART" id="SM01382">
    <property type="entry name" value="Ribosomal_L2_C"/>
    <property type="match status" value="1"/>
</dbReference>
<evidence type="ECO:0000256" key="6">
    <source>
        <dbReference type="HAMAP-Rule" id="MF_01320"/>
    </source>
</evidence>
<dbReference type="Gene3D" id="2.40.50.140">
    <property type="entry name" value="Nucleic acid-binding proteins"/>
    <property type="match status" value="1"/>
</dbReference>
<dbReference type="Proteomes" id="UP001293791">
    <property type="component" value="Unassembled WGS sequence"/>
</dbReference>
<dbReference type="Pfam" id="PF00181">
    <property type="entry name" value="Ribosomal_L2_N"/>
    <property type="match status" value="1"/>
</dbReference>
<keyword evidence="3 6" id="KW-0694">RNA-binding</keyword>
<dbReference type="InterPro" id="IPR008991">
    <property type="entry name" value="Translation_prot_SH3-like_sf"/>
</dbReference>
<organism evidence="10 11">
    <name type="scientific">Candidatus Cyrtobacter comes</name>
    <dbReference type="NCBI Taxonomy" id="675776"/>
    <lineage>
        <taxon>Bacteria</taxon>
        <taxon>Pseudomonadati</taxon>
        <taxon>Pseudomonadota</taxon>
        <taxon>Alphaproteobacteria</taxon>
        <taxon>Rickettsiales</taxon>
        <taxon>Candidatus Midichloriaceae</taxon>
        <taxon>Candidatus Cyrtobacter</taxon>
    </lineage>
</organism>
<evidence type="ECO:0000259" key="9">
    <source>
        <dbReference type="SMART" id="SM01383"/>
    </source>
</evidence>
<dbReference type="InterPro" id="IPR012340">
    <property type="entry name" value="NA-bd_OB-fold"/>
</dbReference>
<dbReference type="HAMAP" id="MF_01320_B">
    <property type="entry name" value="Ribosomal_uL2_B"/>
    <property type="match status" value="1"/>
</dbReference>
<evidence type="ECO:0000256" key="5">
    <source>
        <dbReference type="ARBA" id="ARBA00023274"/>
    </source>
</evidence>
<evidence type="ECO:0000313" key="10">
    <source>
        <dbReference type="EMBL" id="MDZ5761725.1"/>
    </source>
</evidence>
<reference evidence="10 11" key="1">
    <citation type="submission" date="2023-02" db="EMBL/GenBank/DDBJ databases">
        <title>Host association and intracellularity evolved multiple times independently in the Rickettsiales.</title>
        <authorList>
            <person name="Castelli M."/>
            <person name="Nardi T."/>
            <person name="Gammuto L."/>
            <person name="Bellinzona G."/>
            <person name="Sabaneyeva E."/>
            <person name="Potekhin A."/>
            <person name="Serra V."/>
            <person name="Petroni G."/>
            <person name="Sassera D."/>
        </authorList>
    </citation>
    <scope>NUCLEOTIDE SEQUENCE [LARGE SCALE GENOMIC DNA]</scope>
    <source>
        <strain evidence="10 11">BOD18</strain>
    </source>
</reference>
<dbReference type="InterPro" id="IPR005880">
    <property type="entry name" value="Ribosomal_uL2_bac/org-type"/>
</dbReference>
<feature type="domain" description="Large ribosomal subunit protein uL2 C-terminal" evidence="8">
    <location>
        <begin position="126"/>
        <end position="254"/>
    </location>
</feature>
<evidence type="ECO:0000259" key="8">
    <source>
        <dbReference type="SMART" id="SM01382"/>
    </source>
</evidence>
<evidence type="ECO:0000313" key="11">
    <source>
        <dbReference type="Proteomes" id="UP001293791"/>
    </source>
</evidence>
<dbReference type="InterPro" id="IPR002171">
    <property type="entry name" value="Ribosomal_uL2"/>
</dbReference>
<sequence>MVVLKRKGSVTAGQRQKVYISKSSLWKGDPEKSLVEGIRSSGGRNSLGRVTVRARGSMHRRKYRKIDFNRSSFTRGVVQRIEYDPNRTALIALVKCVDTDGLSYIICPKGLKEGDTVSSGEVGSQIQVGNAMPLKYIPAGIFVHNIELKPGKGAQLVRSAGTCARLMNKSGGLAMVKLPSGEVRYVSSDCSAVVGEVSNADIKNIKLGKAGATRWLGRRSKVRGVAMNPIDHPHGGGEGKTSGGRHPVTPWGKPTKGKKTRNNSRTDKWRVSSRHAKR</sequence>
<dbReference type="NCBIfam" id="TIGR01171">
    <property type="entry name" value="rplB_bact"/>
    <property type="match status" value="1"/>
</dbReference>
<comment type="caution">
    <text evidence="10">The sequence shown here is derived from an EMBL/GenBank/DDBJ whole genome shotgun (WGS) entry which is preliminary data.</text>
</comment>
<dbReference type="Gene3D" id="4.10.950.10">
    <property type="entry name" value="Ribosomal protein L2, domain 3"/>
    <property type="match status" value="1"/>
</dbReference>
<dbReference type="GO" id="GO:0005840">
    <property type="term" value="C:ribosome"/>
    <property type="evidence" value="ECO:0007669"/>
    <property type="project" value="UniProtKB-KW"/>
</dbReference>
<keyword evidence="11" id="KW-1185">Reference proteome</keyword>
<keyword evidence="2 6" id="KW-0699">rRNA-binding</keyword>
<dbReference type="PIRSF" id="PIRSF002158">
    <property type="entry name" value="Ribosomal_L2"/>
    <property type="match status" value="1"/>
</dbReference>
<dbReference type="SUPFAM" id="SSF50249">
    <property type="entry name" value="Nucleic acid-binding proteins"/>
    <property type="match status" value="1"/>
</dbReference>
<comment type="similarity">
    <text evidence="1 6">Belongs to the universal ribosomal protein uL2 family.</text>
</comment>
<comment type="subunit">
    <text evidence="6">Part of the 50S ribosomal subunit. Forms a bridge to the 30S subunit in the 70S ribosome.</text>
</comment>
<evidence type="ECO:0000256" key="4">
    <source>
        <dbReference type="ARBA" id="ARBA00022980"/>
    </source>
</evidence>
<keyword evidence="5 6" id="KW-0687">Ribonucleoprotein</keyword>
<comment type="function">
    <text evidence="6">One of the primary rRNA binding proteins. Required for association of the 30S and 50S subunits to form the 70S ribosome, for tRNA binding and peptide bond formation. It has been suggested to have peptidyltransferase activity; this is somewhat controversial. Makes several contacts with the 16S rRNA in the 70S ribosome.</text>
</comment>
<dbReference type="Gene3D" id="2.30.30.30">
    <property type="match status" value="1"/>
</dbReference>
<name>A0ABU5L780_9RICK</name>
<evidence type="ECO:0000256" key="3">
    <source>
        <dbReference type="ARBA" id="ARBA00022884"/>
    </source>
</evidence>
<dbReference type="SMART" id="SM01383">
    <property type="entry name" value="Ribosomal_L2"/>
    <property type="match status" value="1"/>
</dbReference>
<dbReference type="Pfam" id="PF03947">
    <property type="entry name" value="Ribosomal_L2_C"/>
    <property type="match status" value="1"/>
</dbReference>
<dbReference type="PANTHER" id="PTHR13691:SF5">
    <property type="entry name" value="LARGE RIBOSOMAL SUBUNIT PROTEIN UL2M"/>
    <property type="match status" value="1"/>
</dbReference>
<dbReference type="SUPFAM" id="SSF50104">
    <property type="entry name" value="Translation proteins SH3-like domain"/>
    <property type="match status" value="1"/>
</dbReference>
<dbReference type="PANTHER" id="PTHR13691">
    <property type="entry name" value="RIBOSOMAL PROTEIN L2"/>
    <property type="match status" value="1"/>
</dbReference>
<dbReference type="InterPro" id="IPR022669">
    <property type="entry name" value="Ribosomal_uL2_C"/>
</dbReference>
<gene>
    <name evidence="6" type="primary">rplB</name>
    <name evidence="10" type="ORF">Cyrtocomes_00083</name>
</gene>
<protein>
    <recommendedName>
        <fullName evidence="6">Large ribosomal subunit protein uL2</fullName>
    </recommendedName>
</protein>
<evidence type="ECO:0000256" key="2">
    <source>
        <dbReference type="ARBA" id="ARBA00022730"/>
    </source>
</evidence>
<keyword evidence="4 6" id="KW-0689">Ribosomal protein</keyword>
<evidence type="ECO:0000256" key="1">
    <source>
        <dbReference type="ARBA" id="ARBA00005636"/>
    </source>
</evidence>
<accession>A0ABU5L780</accession>
<dbReference type="InterPro" id="IPR014726">
    <property type="entry name" value="Ribosomal_uL2_dom3"/>
</dbReference>
<dbReference type="EMBL" id="JARGYT010000002">
    <property type="protein sequence ID" value="MDZ5761725.1"/>
    <property type="molecule type" value="Genomic_DNA"/>
</dbReference>